<reference evidence="2" key="1">
    <citation type="submission" date="2021-01" db="EMBL/GenBank/DDBJ databases">
        <title>Whole genome shotgun sequence of Actinoplanes capillaceus NBRC 16408.</title>
        <authorList>
            <person name="Komaki H."/>
            <person name="Tamura T."/>
        </authorList>
    </citation>
    <scope>NUCLEOTIDE SEQUENCE [LARGE SCALE GENOMIC DNA]</scope>
    <source>
        <strain evidence="2">NBRC 16408</strain>
    </source>
</reference>
<proteinExistence type="predicted"/>
<gene>
    <name evidence="2" type="ORF">Aca07nite_74280</name>
</gene>
<comment type="caution">
    <text evidence="2">The sequence shown here is derived from an EMBL/GenBank/DDBJ whole genome shotgun (WGS) entry which is preliminary data.</text>
</comment>
<dbReference type="SUPFAM" id="SSF51445">
    <property type="entry name" value="(Trans)glycosidases"/>
    <property type="match status" value="1"/>
</dbReference>
<dbReference type="EMBL" id="BOMF01000140">
    <property type="protein sequence ID" value="GID50153.1"/>
    <property type="molecule type" value="Genomic_DNA"/>
</dbReference>
<accession>A0ABQ3WVE4</accession>
<name>A0ABQ3WVE4_9ACTN</name>
<dbReference type="InterPro" id="IPR017853">
    <property type="entry name" value="GH"/>
</dbReference>
<dbReference type="RefSeq" id="WP_204300205.1">
    <property type="nucleotide sequence ID" value="NZ_BAAAGQ010000030.1"/>
</dbReference>
<sequence length="401" mass="44320">MRKRDVMISTCLFLALVMGTFNVVMTHLTGSGLFERSRQSLALASAATACTGKPAPKRQPTTDAQLAALPEYEKVCGSAVADSMMIFTQMPVSEPNAVEMADAMAARLKEFSAQNITPVVIVEPETEWGLVDFHEYTTGMYDGWTTKYFNRLKNRGVSDRQMGIWIPFPEPEQPYWNNNGDPDDFAKNVNRYFRLERSVFPEVRTGVLLGTQAGTDQTPKLLAYTRLIDDSLVDFAGVQGFPWHPSDPADSRQAVISAGEFASASAAEQVAQSLGTRKVLLNVGSYRHKLTKNGGEIAVDARERQATLRSITDQVTALRGNGYDVLVNVFAENKTNRPEGIDWSYWAAGNPTESVYTSMFVQFAHELNEQGATLSLYDARNVPTPLPSASKRTKSTGRHRQ</sequence>
<feature type="compositionally biased region" description="Basic residues" evidence="1">
    <location>
        <begin position="391"/>
        <end position="401"/>
    </location>
</feature>
<evidence type="ECO:0000256" key="1">
    <source>
        <dbReference type="SAM" id="MobiDB-lite"/>
    </source>
</evidence>
<dbReference type="Gene3D" id="3.20.20.80">
    <property type="entry name" value="Glycosidases"/>
    <property type="match status" value="1"/>
</dbReference>
<organism evidence="2">
    <name type="scientific">Actinoplanes campanulatus</name>
    <dbReference type="NCBI Taxonomy" id="113559"/>
    <lineage>
        <taxon>Bacteria</taxon>
        <taxon>Bacillati</taxon>
        <taxon>Actinomycetota</taxon>
        <taxon>Actinomycetes</taxon>
        <taxon>Micromonosporales</taxon>
        <taxon>Micromonosporaceae</taxon>
        <taxon>Actinoplanes</taxon>
    </lineage>
</organism>
<protein>
    <submittedName>
        <fullName evidence="2">Uncharacterized protein</fullName>
    </submittedName>
</protein>
<feature type="region of interest" description="Disordered" evidence="1">
    <location>
        <begin position="379"/>
        <end position="401"/>
    </location>
</feature>
<evidence type="ECO:0000313" key="2">
    <source>
        <dbReference type="EMBL" id="GID50153.1"/>
    </source>
</evidence>